<dbReference type="Proteomes" id="UP000054715">
    <property type="component" value="Unassembled WGS sequence"/>
</dbReference>
<comment type="caution">
    <text evidence="1">The sequence shown here is derived from an EMBL/GenBank/DDBJ whole genome shotgun (WGS) entry which is preliminary data.</text>
</comment>
<accession>A0A0W0UFU6</accession>
<sequence length="59" mass="6700">MLCRLVSHPRMTIDGLTRDAAHSTERGDGIDTRGALIDKNYFFCLRAVLYARHPVLKVK</sequence>
<dbReference type="EMBL" id="LNYG01000013">
    <property type="protein sequence ID" value="KTD06739.1"/>
    <property type="molecule type" value="Genomic_DNA"/>
</dbReference>
<dbReference type="STRING" id="455.Ljam_0934"/>
<protein>
    <submittedName>
        <fullName evidence="1">Uncharacterized protein</fullName>
    </submittedName>
</protein>
<evidence type="ECO:0000313" key="2">
    <source>
        <dbReference type="Proteomes" id="UP000054715"/>
    </source>
</evidence>
<dbReference type="PATRIC" id="fig|455.5.peg.993"/>
<reference evidence="1 2" key="1">
    <citation type="submission" date="2015-11" db="EMBL/GenBank/DDBJ databases">
        <title>Genomic analysis of 38 Legionella species identifies large and diverse effector repertoires.</title>
        <authorList>
            <person name="Burstein D."/>
            <person name="Amaro F."/>
            <person name="Zusman T."/>
            <person name="Lifshitz Z."/>
            <person name="Cohen O."/>
            <person name="Gilbert J.A."/>
            <person name="Pupko T."/>
            <person name="Shuman H.A."/>
            <person name="Segal G."/>
        </authorList>
    </citation>
    <scope>NUCLEOTIDE SEQUENCE [LARGE SCALE GENOMIC DNA]</scope>
    <source>
        <strain evidence="1 2">JA-26-G1-E2</strain>
    </source>
</reference>
<proteinExistence type="predicted"/>
<gene>
    <name evidence="1" type="ORF">Ljam_0934</name>
</gene>
<evidence type="ECO:0000313" key="1">
    <source>
        <dbReference type="EMBL" id="KTD06739.1"/>
    </source>
</evidence>
<name>A0A0W0UFU6_9GAMM</name>
<dbReference type="AlphaFoldDB" id="A0A0W0UFU6"/>
<organism evidence="1 2">
    <name type="scientific">Legionella jamestowniensis</name>
    <dbReference type="NCBI Taxonomy" id="455"/>
    <lineage>
        <taxon>Bacteria</taxon>
        <taxon>Pseudomonadati</taxon>
        <taxon>Pseudomonadota</taxon>
        <taxon>Gammaproteobacteria</taxon>
        <taxon>Legionellales</taxon>
        <taxon>Legionellaceae</taxon>
        <taxon>Legionella</taxon>
    </lineage>
</organism>